<dbReference type="SUPFAM" id="SSF50486">
    <property type="entry name" value="FMT C-terminal domain-like"/>
    <property type="match status" value="1"/>
</dbReference>
<proteinExistence type="inferred from homology"/>
<dbReference type="InterPro" id="IPR002376">
    <property type="entry name" value="Formyl_transf_N"/>
</dbReference>
<evidence type="ECO:0000256" key="2">
    <source>
        <dbReference type="HAMAP-Rule" id="MF_00182"/>
    </source>
</evidence>
<dbReference type="Gene3D" id="3.40.50.12230">
    <property type="match status" value="1"/>
</dbReference>
<dbReference type="AlphaFoldDB" id="A0A0G1LLS3"/>
<evidence type="ECO:0000256" key="1">
    <source>
        <dbReference type="ARBA" id="ARBA00012261"/>
    </source>
</evidence>
<dbReference type="CDD" id="cd08646">
    <property type="entry name" value="FMT_core_Met-tRNA-FMT_N"/>
    <property type="match status" value="1"/>
</dbReference>
<dbReference type="Proteomes" id="UP000034214">
    <property type="component" value="Unassembled WGS sequence"/>
</dbReference>
<dbReference type="PANTHER" id="PTHR11138">
    <property type="entry name" value="METHIONYL-TRNA FORMYLTRANSFERASE"/>
    <property type="match status" value="1"/>
</dbReference>
<dbReference type="InterPro" id="IPR001555">
    <property type="entry name" value="GART_AS"/>
</dbReference>
<protein>
    <recommendedName>
        <fullName evidence="1 2">Methionyl-tRNA formyltransferase</fullName>
        <ecNumber evidence="1 2">2.1.2.9</ecNumber>
    </recommendedName>
</protein>
<feature type="domain" description="Formyl transferase N-terminal" evidence="3">
    <location>
        <begin position="4"/>
        <end position="178"/>
    </location>
</feature>
<dbReference type="EMBL" id="LCKM01000047">
    <property type="protein sequence ID" value="KKT96891.1"/>
    <property type="molecule type" value="Genomic_DNA"/>
</dbReference>
<keyword evidence="2" id="KW-0648">Protein biosynthesis</keyword>
<reference evidence="4 5" key="1">
    <citation type="journal article" date="2015" name="Nature">
        <title>rRNA introns, odd ribosomes, and small enigmatic genomes across a large radiation of phyla.</title>
        <authorList>
            <person name="Brown C.T."/>
            <person name="Hug L.A."/>
            <person name="Thomas B.C."/>
            <person name="Sharon I."/>
            <person name="Castelle C.J."/>
            <person name="Singh A."/>
            <person name="Wilkins M.J."/>
            <person name="Williams K.H."/>
            <person name="Banfield J.F."/>
        </authorList>
    </citation>
    <scope>NUCLEOTIDE SEQUENCE [LARGE SCALE GENOMIC DNA]</scope>
</reference>
<dbReference type="GO" id="GO:0004479">
    <property type="term" value="F:methionyl-tRNA formyltransferase activity"/>
    <property type="evidence" value="ECO:0007669"/>
    <property type="project" value="UniProtKB-UniRule"/>
</dbReference>
<dbReference type="PANTHER" id="PTHR11138:SF5">
    <property type="entry name" value="METHIONYL-TRNA FORMYLTRANSFERASE, MITOCHONDRIAL"/>
    <property type="match status" value="1"/>
</dbReference>
<comment type="caution">
    <text evidence="4">The sequence shown here is derived from an EMBL/GenBank/DDBJ whole genome shotgun (WGS) entry which is preliminary data.</text>
</comment>
<dbReference type="InterPro" id="IPR005794">
    <property type="entry name" value="Fmt"/>
</dbReference>
<dbReference type="PROSITE" id="PS00373">
    <property type="entry name" value="GART"/>
    <property type="match status" value="1"/>
</dbReference>
<dbReference type="PATRIC" id="fig|1618394.3.peg.632"/>
<dbReference type="InterPro" id="IPR011034">
    <property type="entry name" value="Formyl_transferase-like_C_sf"/>
</dbReference>
<organism evidence="4 5">
    <name type="scientific">Candidatus Collierbacteria bacterium GW2011_GWC2_45_15</name>
    <dbReference type="NCBI Taxonomy" id="1618394"/>
    <lineage>
        <taxon>Bacteria</taxon>
        <taxon>Candidatus Collieribacteriota</taxon>
    </lineage>
</organism>
<name>A0A0G1LLS3_9BACT</name>
<feature type="binding site" evidence="2">
    <location>
        <begin position="111"/>
        <end position="114"/>
    </location>
    <ligand>
        <name>(6S)-5,6,7,8-tetrahydrofolate</name>
        <dbReference type="ChEBI" id="CHEBI:57453"/>
    </ligand>
</feature>
<sequence>MLKNLVFFGSPDFSAKILESILASAEVSVVGVVTQPDKPLGRKQILTPSPVAQKAADLDLPVYKPSKLDEANLAHIKLLKPDIFLVVSYGKLIPPSWLNSPVLGTFNIHFSLLPKYRGALCISEAIKNGDSVTGVTLMKMDEQLDHGPIISQQEIPIEITDDVSTLTTKLTQAAQQLLDKKLPEICAQKYSLKVQGDSLATYTLKTGSLTRENSFIPYEKIDSAMSGIDAGNTSALLRSLTPEPGPWTKIGKQEVKIIQTTLENDRLVINSIQIPGKSPISWKQFAAGYIK</sequence>
<comment type="function">
    <text evidence="2">Attaches a formyl group to the free amino group of methionyl-tRNA(fMet). The formyl group appears to play a dual role in the initiator identity of N-formylmethionyl-tRNA by promoting its recognition by IF2 and preventing the misappropriation of this tRNA by the elongation apparatus.</text>
</comment>
<accession>A0A0G1LLS3</accession>
<dbReference type="GO" id="GO:0005829">
    <property type="term" value="C:cytosol"/>
    <property type="evidence" value="ECO:0007669"/>
    <property type="project" value="TreeGrafter"/>
</dbReference>
<comment type="similarity">
    <text evidence="2">Belongs to the Fmt family.</text>
</comment>
<keyword evidence="2 4" id="KW-0808">Transferase</keyword>
<gene>
    <name evidence="2" type="primary">fmt</name>
    <name evidence="4" type="ORF">UW99_C0047G0003</name>
</gene>
<dbReference type="InterPro" id="IPR036477">
    <property type="entry name" value="Formyl_transf_N_sf"/>
</dbReference>
<dbReference type="Pfam" id="PF00551">
    <property type="entry name" value="Formyl_trans_N"/>
    <property type="match status" value="1"/>
</dbReference>
<dbReference type="InterPro" id="IPR041711">
    <property type="entry name" value="Met-tRNA-FMT_N"/>
</dbReference>
<evidence type="ECO:0000313" key="5">
    <source>
        <dbReference type="Proteomes" id="UP000034214"/>
    </source>
</evidence>
<evidence type="ECO:0000259" key="3">
    <source>
        <dbReference type="Pfam" id="PF00551"/>
    </source>
</evidence>
<evidence type="ECO:0000313" key="4">
    <source>
        <dbReference type="EMBL" id="KKT96891.1"/>
    </source>
</evidence>
<dbReference type="EC" id="2.1.2.9" evidence="1 2"/>
<dbReference type="HAMAP" id="MF_00182">
    <property type="entry name" value="Formyl_trans"/>
    <property type="match status" value="1"/>
</dbReference>
<comment type="catalytic activity">
    <reaction evidence="2">
        <text>L-methionyl-tRNA(fMet) + (6R)-10-formyltetrahydrofolate = N-formyl-L-methionyl-tRNA(fMet) + (6S)-5,6,7,8-tetrahydrofolate + H(+)</text>
        <dbReference type="Rhea" id="RHEA:24380"/>
        <dbReference type="Rhea" id="RHEA-COMP:9952"/>
        <dbReference type="Rhea" id="RHEA-COMP:9953"/>
        <dbReference type="ChEBI" id="CHEBI:15378"/>
        <dbReference type="ChEBI" id="CHEBI:57453"/>
        <dbReference type="ChEBI" id="CHEBI:78530"/>
        <dbReference type="ChEBI" id="CHEBI:78844"/>
        <dbReference type="ChEBI" id="CHEBI:195366"/>
        <dbReference type="EC" id="2.1.2.9"/>
    </reaction>
</comment>
<dbReference type="SUPFAM" id="SSF53328">
    <property type="entry name" value="Formyltransferase"/>
    <property type="match status" value="1"/>
</dbReference>